<feature type="region of interest" description="Disordered" evidence="1">
    <location>
        <begin position="43"/>
        <end position="63"/>
    </location>
</feature>
<evidence type="ECO:0000256" key="1">
    <source>
        <dbReference type="SAM" id="MobiDB-lite"/>
    </source>
</evidence>
<comment type="caution">
    <text evidence="2">The sequence shown here is derived from an EMBL/GenBank/DDBJ whole genome shotgun (WGS) entry which is preliminary data.</text>
</comment>
<protein>
    <submittedName>
        <fullName evidence="2">Uncharacterized protein</fullName>
    </submittedName>
</protein>
<feature type="compositionally biased region" description="Basic and acidic residues" evidence="1">
    <location>
        <begin position="43"/>
        <end position="57"/>
    </location>
</feature>
<evidence type="ECO:0000313" key="3">
    <source>
        <dbReference type="Proteomes" id="UP001221898"/>
    </source>
</evidence>
<name>A0AAD7WHW3_9TELE</name>
<dbReference type="Proteomes" id="UP001221898">
    <property type="component" value="Unassembled WGS sequence"/>
</dbReference>
<dbReference type="EMBL" id="JAINUG010000104">
    <property type="protein sequence ID" value="KAJ8396659.1"/>
    <property type="molecule type" value="Genomic_DNA"/>
</dbReference>
<reference evidence="2" key="1">
    <citation type="journal article" date="2023" name="Science">
        <title>Genome structures resolve the early diversification of teleost fishes.</title>
        <authorList>
            <person name="Parey E."/>
            <person name="Louis A."/>
            <person name="Montfort J."/>
            <person name="Bouchez O."/>
            <person name="Roques C."/>
            <person name="Iampietro C."/>
            <person name="Lluch J."/>
            <person name="Castinel A."/>
            <person name="Donnadieu C."/>
            <person name="Desvignes T."/>
            <person name="Floi Bucao C."/>
            <person name="Jouanno E."/>
            <person name="Wen M."/>
            <person name="Mejri S."/>
            <person name="Dirks R."/>
            <person name="Jansen H."/>
            <person name="Henkel C."/>
            <person name="Chen W.J."/>
            <person name="Zahm M."/>
            <person name="Cabau C."/>
            <person name="Klopp C."/>
            <person name="Thompson A.W."/>
            <person name="Robinson-Rechavi M."/>
            <person name="Braasch I."/>
            <person name="Lecointre G."/>
            <person name="Bobe J."/>
            <person name="Postlethwait J.H."/>
            <person name="Berthelot C."/>
            <person name="Roest Crollius H."/>
            <person name="Guiguen Y."/>
        </authorList>
    </citation>
    <scope>NUCLEOTIDE SEQUENCE</scope>
    <source>
        <strain evidence="2">NC1722</strain>
    </source>
</reference>
<feature type="compositionally biased region" description="Basic and acidic residues" evidence="1">
    <location>
        <begin position="175"/>
        <end position="242"/>
    </location>
</feature>
<organism evidence="2 3">
    <name type="scientific">Aldrovandia affinis</name>
    <dbReference type="NCBI Taxonomy" id="143900"/>
    <lineage>
        <taxon>Eukaryota</taxon>
        <taxon>Metazoa</taxon>
        <taxon>Chordata</taxon>
        <taxon>Craniata</taxon>
        <taxon>Vertebrata</taxon>
        <taxon>Euteleostomi</taxon>
        <taxon>Actinopterygii</taxon>
        <taxon>Neopterygii</taxon>
        <taxon>Teleostei</taxon>
        <taxon>Notacanthiformes</taxon>
        <taxon>Halosauridae</taxon>
        <taxon>Aldrovandia</taxon>
    </lineage>
</organism>
<evidence type="ECO:0000313" key="2">
    <source>
        <dbReference type="EMBL" id="KAJ8396659.1"/>
    </source>
</evidence>
<gene>
    <name evidence="2" type="ORF">AAFF_G00014970</name>
</gene>
<keyword evidence="3" id="KW-1185">Reference proteome</keyword>
<accession>A0AAD7WHW3</accession>
<feature type="region of interest" description="Disordered" evidence="1">
    <location>
        <begin position="174"/>
        <end position="255"/>
    </location>
</feature>
<proteinExistence type="predicted"/>
<sequence>MAAKSRWTRDMEDLKREQDQMKATLKMERERVEGEKKLMKEEIGRLREETEEQREQLRTGPAMLDAVERERRNKQEEVEATEAKVRVERDESLTEDAHRIKELWGVEWELLRVEEANTYRHYVHGKEIHAFQLQHQTEMGDLEKERDKRVQNNDVMRRKMTEELERMKANTLREGTQEKDQFQNEMERLREEARQSKALLSKEKASIEEKIKREREELVDECRGQEAKLENVKKKEKKDVDHKRRKGESPGGFSH</sequence>
<dbReference type="AlphaFoldDB" id="A0AAD7WHW3"/>